<proteinExistence type="inferred from homology"/>
<evidence type="ECO:0000256" key="1">
    <source>
        <dbReference type="ARBA" id="ARBA00006056"/>
    </source>
</evidence>
<name>A0A411YG60_9ACTN</name>
<dbReference type="Pfam" id="PF02615">
    <property type="entry name" value="Ldh_2"/>
    <property type="match status" value="1"/>
</dbReference>
<sequence length="341" mass="35664">MAGHKGYGISLAIDFLSGILPGSAYGAGVGSPFDPDGKSGCGHTYVAVSIDAVRGWDAFVADAEALIDEVKSTPLAQDSDEMLFPGEKEARAEIAARRDGITLPARTRAQLIELAHELGIDFGGERFASRPARCRDRSEILMTPLVALVHATPAAFVPARDAFAAHFPEADLWNLLDDRLMSAATSGGGLTPTLRRRMYALIDHAHEQGAAGVLLTCSMYGPAARAASPLFAPPVRGSDDALLAELADTDTEHLLVAGSASASVDDAIDRFHRDWSEAGKESGPKVESVVVDGAASAVAADDVAALAESVVSACRPHVQTSTSVWLAQYSLRPGGQDCEGT</sequence>
<reference evidence="3 4" key="1">
    <citation type="submission" date="2019-01" db="EMBL/GenBank/DDBJ databases">
        <title>Egibacter rhizosphaerae EGI 80759T.</title>
        <authorList>
            <person name="Chen D.-D."/>
            <person name="Tian Y."/>
            <person name="Jiao J.-Y."/>
            <person name="Zhang X.-T."/>
            <person name="Zhang Y.-G."/>
            <person name="Zhang Y."/>
            <person name="Xiao M."/>
            <person name="Shu W.-S."/>
            <person name="Li W.-J."/>
        </authorList>
    </citation>
    <scope>NUCLEOTIDE SEQUENCE [LARGE SCALE GENOMIC DNA]</scope>
    <source>
        <strain evidence="3 4">EGI 80759</strain>
    </source>
</reference>
<dbReference type="AlphaFoldDB" id="A0A411YG60"/>
<dbReference type="KEGG" id="erz:ER308_11565"/>
<dbReference type="Proteomes" id="UP000291469">
    <property type="component" value="Chromosome"/>
</dbReference>
<accession>A0A411YG60</accession>
<dbReference type="InterPro" id="IPR043143">
    <property type="entry name" value="Mal/L-sulf/L-lact_DH-like_NADP"/>
</dbReference>
<gene>
    <name evidence="3" type="ORF">ER308_11565</name>
</gene>
<dbReference type="SUPFAM" id="SSF89733">
    <property type="entry name" value="L-sulfolactate dehydrogenase-like"/>
    <property type="match status" value="1"/>
</dbReference>
<dbReference type="PANTHER" id="PTHR11091">
    <property type="entry name" value="OXIDOREDUCTASE-RELATED"/>
    <property type="match status" value="1"/>
</dbReference>
<evidence type="ECO:0000256" key="2">
    <source>
        <dbReference type="ARBA" id="ARBA00023002"/>
    </source>
</evidence>
<comment type="similarity">
    <text evidence="1">Belongs to the LDH2/MDH2 oxidoreductase family.</text>
</comment>
<evidence type="ECO:0008006" key="5">
    <source>
        <dbReference type="Google" id="ProtNLM"/>
    </source>
</evidence>
<dbReference type="InterPro" id="IPR003767">
    <property type="entry name" value="Malate/L-lactate_DH-like"/>
</dbReference>
<protein>
    <recommendedName>
        <fullName evidence="5">Ldh family oxidoreductase</fullName>
    </recommendedName>
</protein>
<organism evidence="3 4">
    <name type="scientific">Egibacter rhizosphaerae</name>
    <dbReference type="NCBI Taxonomy" id="1670831"/>
    <lineage>
        <taxon>Bacteria</taxon>
        <taxon>Bacillati</taxon>
        <taxon>Actinomycetota</taxon>
        <taxon>Nitriliruptoria</taxon>
        <taxon>Egibacterales</taxon>
        <taxon>Egibacteraceae</taxon>
        <taxon>Egibacter</taxon>
    </lineage>
</organism>
<dbReference type="InterPro" id="IPR043144">
    <property type="entry name" value="Mal/L-sulf/L-lact_DH-like_ah"/>
</dbReference>
<keyword evidence="2" id="KW-0560">Oxidoreductase</keyword>
<keyword evidence="4" id="KW-1185">Reference proteome</keyword>
<dbReference type="InterPro" id="IPR036111">
    <property type="entry name" value="Mal/L-sulfo/L-lacto_DH-like_sf"/>
</dbReference>
<dbReference type="OrthoDB" id="3531441at2"/>
<dbReference type="EMBL" id="CP036402">
    <property type="protein sequence ID" value="QBI20137.1"/>
    <property type="molecule type" value="Genomic_DNA"/>
</dbReference>
<evidence type="ECO:0000313" key="4">
    <source>
        <dbReference type="Proteomes" id="UP000291469"/>
    </source>
</evidence>
<dbReference type="GO" id="GO:0016491">
    <property type="term" value="F:oxidoreductase activity"/>
    <property type="evidence" value="ECO:0007669"/>
    <property type="project" value="UniProtKB-KW"/>
</dbReference>
<evidence type="ECO:0000313" key="3">
    <source>
        <dbReference type="EMBL" id="QBI20137.1"/>
    </source>
</evidence>
<dbReference type="PANTHER" id="PTHR11091:SF0">
    <property type="entry name" value="MALATE DEHYDROGENASE"/>
    <property type="match status" value="1"/>
</dbReference>
<dbReference type="Gene3D" id="1.10.1530.10">
    <property type="match status" value="1"/>
</dbReference>
<dbReference type="Gene3D" id="3.30.1370.60">
    <property type="entry name" value="Hypothetical oxidoreductase yiak, domain 2"/>
    <property type="match status" value="1"/>
</dbReference>